<reference evidence="1" key="3">
    <citation type="submission" date="2025-09" db="UniProtKB">
        <authorList>
            <consortium name="Ensembl"/>
        </authorList>
    </citation>
    <scope>IDENTIFICATION</scope>
</reference>
<dbReference type="Proteomes" id="UP000007875">
    <property type="component" value="Unassembled WGS sequence"/>
</dbReference>
<organism evidence="1 2">
    <name type="scientific">Ciona savignyi</name>
    <name type="common">Pacific transparent sea squirt</name>
    <dbReference type="NCBI Taxonomy" id="51511"/>
    <lineage>
        <taxon>Eukaryota</taxon>
        <taxon>Metazoa</taxon>
        <taxon>Chordata</taxon>
        <taxon>Tunicata</taxon>
        <taxon>Ascidiacea</taxon>
        <taxon>Phlebobranchia</taxon>
        <taxon>Cionidae</taxon>
        <taxon>Ciona</taxon>
    </lineage>
</organism>
<reference evidence="1" key="2">
    <citation type="submission" date="2025-08" db="UniProtKB">
        <authorList>
            <consortium name="Ensembl"/>
        </authorList>
    </citation>
    <scope>IDENTIFICATION</scope>
</reference>
<sequence>MELQAVCTQNNSEISEDTSNMTIKYDVLMMNHSRNPNVDNVINGTCCGNVLENLVKVTNKDGNNTE</sequence>
<dbReference type="InParanoid" id="H2YMD5"/>
<keyword evidence="2" id="KW-1185">Reference proteome</keyword>
<dbReference type="Ensembl" id="ENSCSAVT00000006569.1">
    <property type="protein sequence ID" value="ENSCSAVP00000006487.1"/>
    <property type="gene ID" value="ENSCSAVG00000003882.1"/>
</dbReference>
<dbReference type="HOGENOM" id="CLU_2837731_0_0_1"/>
<accession>H2YMD5</accession>
<proteinExistence type="predicted"/>
<evidence type="ECO:0000313" key="1">
    <source>
        <dbReference type="Ensembl" id="ENSCSAVP00000006487.1"/>
    </source>
</evidence>
<protein>
    <submittedName>
        <fullName evidence="1">Uncharacterized protein</fullName>
    </submittedName>
</protein>
<dbReference type="AlphaFoldDB" id="H2YMD5"/>
<name>H2YMD5_CIOSA</name>
<reference evidence="2" key="1">
    <citation type="submission" date="2003-08" db="EMBL/GenBank/DDBJ databases">
        <authorList>
            <person name="Birren B."/>
            <person name="Nusbaum C."/>
            <person name="Abebe A."/>
            <person name="Abouelleil A."/>
            <person name="Adekoya E."/>
            <person name="Ait-zahra M."/>
            <person name="Allen N."/>
            <person name="Allen T."/>
            <person name="An P."/>
            <person name="Anderson M."/>
            <person name="Anderson S."/>
            <person name="Arachchi H."/>
            <person name="Armbruster J."/>
            <person name="Bachantsang P."/>
            <person name="Baldwin J."/>
            <person name="Barry A."/>
            <person name="Bayul T."/>
            <person name="Blitshsteyn B."/>
            <person name="Bloom T."/>
            <person name="Blye J."/>
            <person name="Boguslavskiy L."/>
            <person name="Borowsky M."/>
            <person name="Boukhgalter B."/>
            <person name="Brunache A."/>
            <person name="Butler J."/>
            <person name="Calixte N."/>
            <person name="Calvo S."/>
            <person name="Camarata J."/>
            <person name="Campo K."/>
            <person name="Chang J."/>
            <person name="Cheshatsang Y."/>
            <person name="Citroen M."/>
            <person name="Collymore A."/>
            <person name="Considine T."/>
            <person name="Cook A."/>
            <person name="Cooke P."/>
            <person name="Corum B."/>
            <person name="Cuomo C."/>
            <person name="David R."/>
            <person name="Dawoe T."/>
            <person name="Degray S."/>
            <person name="Dodge S."/>
            <person name="Dooley K."/>
            <person name="Dorje P."/>
            <person name="Dorjee K."/>
            <person name="Dorris L."/>
            <person name="Duffey N."/>
            <person name="Dupes A."/>
            <person name="Elkins T."/>
            <person name="Engels R."/>
            <person name="Erickson J."/>
            <person name="Farina A."/>
            <person name="Faro S."/>
            <person name="Ferreira P."/>
            <person name="Fischer H."/>
            <person name="Fitzgerald M."/>
            <person name="Foley K."/>
            <person name="Gage D."/>
            <person name="Galagan J."/>
            <person name="Gearin G."/>
            <person name="Gnerre S."/>
            <person name="Gnirke A."/>
            <person name="Goyette A."/>
            <person name="Graham J."/>
            <person name="Grandbois E."/>
            <person name="Gyaltsen K."/>
            <person name="Hafez N."/>
            <person name="Hagopian D."/>
            <person name="Hagos B."/>
            <person name="Hall J."/>
            <person name="Hatcher B."/>
            <person name="Heller A."/>
            <person name="Higgins H."/>
            <person name="Honan T."/>
            <person name="Horn A."/>
            <person name="Houde N."/>
            <person name="Hughes L."/>
            <person name="Hulme W."/>
            <person name="Husby E."/>
            <person name="Iliev I."/>
            <person name="Jaffe D."/>
            <person name="Jones C."/>
            <person name="Kamal M."/>
            <person name="Kamat A."/>
            <person name="Kamvysselis M."/>
            <person name="Karlsson E."/>
            <person name="Kells C."/>
            <person name="Kieu A."/>
            <person name="Kisner P."/>
            <person name="Kodira C."/>
            <person name="Kulbokas E."/>
            <person name="Labutti K."/>
            <person name="Lama D."/>
            <person name="Landers T."/>
            <person name="Leger J."/>
            <person name="Levine S."/>
            <person name="Lewis D."/>
            <person name="Lewis T."/>
            <person name="Lindblad-toh K."/>
            <person name="Liu X."/>
            <person name="Lokyitsang T."/>
            <person name="Lokyitsang Y."/>
            <person name="Lucien O."/>
            <person name="Lui A."/>
            <person name="Ma L.J."/>
            <person name="Mabbitt R."/>
            <person name="Macdonald J."/>
            <person name="Maclean C."/>
            <person name="Major J."/>
            <person name="Manning J."/>
            <person name="Marabella R."/>
            <person name="Maru K."/>
            <person name="Matthews C."/>
            <person name="Mauceli E."/>
            <person name="Mccarthy M."/>
            <person name="Mcdonough S."/>
            <person name="Mcghee T."/>
            <person name="Meldrim J."/>
            <person name="Meneus L."/>
            <person name="Mesirov J."/>
            <person name="Mihalev A."/>
            <person name="Mihova T."/>
            <person name="Mikkelsen T."/>
            <person name="Mlenga V."/>
            <person name="Moru K."/>
            <person name="Mozes J."/>
            <person name="Mulrain L."/>
            <person name="Munson G."/>
            <person name="Naylor J."/>
            <person name="Newes C."/>
            <person name="Nguyen C."/>
            <person name="Nguyen N."/>
            <person name="Nguyen T."/>
            <person name="Nicol R."/>
            <person name="Nielsen C."/>
            <person name="Nizzari M."/>
            <person name="Norbu C."/>
            <person name="Norbu N."/>
            <person name="O'donnell P."/>
            <person name="Okoawo O."/>
            <person name="O'leary S."/>
            <person name="Omotosho B."/>
            <person name="O'neill K."/>
            <person name="Osman S."/>
            <person name="Parker S."/>
            <person name="Perrin D."/>
            <person name="Phunkhang P."/>
            <person name="Piqani B."/>
            <person name="Purcell S."/>
            <person name="Rachupka T."/>
            <person name="Ramasamy U."/>
            <person name="Rameau R."/>
            <person name="Ray V."/>
            <person name="Raymond C."/>
            <person name="Retta R."/>
            <person name="Richardson S."/>
            <person name="Rise C."/>
            <person name="Rodriguez J."/>
            <person name="Rogers J."/>
            <person name="Rogov P."/>
            <person name="Rutman M."/>
            <person name="Schupbach R."/>
            <person name="Seaman C."/>
            <person name="Settipalli S."/>
            <person name="Sharpe T."/>
            <person name="Sheridan J."/>
            <person name="Sherpa N."/>
            <person name="Shi J."/>
            <person name="Smirnov S."/>
            <person name="Smith C."/>
            <person name="Sougnez C."/>
            <person name="Spencer B."/>
            <person name="Stalker J."/>
            <person name="Stange-thomann N."/>
            <person name="Stavropoulos S."/>
            <person name="Stetson K."/>
            <person name="Stone C."/>
            <person name="Stone S."/>
            <person name="Stubbs M."/>
            <person name="Talamas J."/>
            <person name="Tchuinga P."/>
            <person name="Tenzing P."/>
            <person name="Tesfaye S."/>
            <person name="Theodore J."/>
            <person name="Thoulutsang Y."/>
            <person name="Topham K."/>
            <person name="Towey S."/>
            <person name="Tsamla T."/>
            <person name="Tsomo N."/>
            <person name="Vallee D."/>
            <person name="Vassiliev H."/>
            <person name="Venkataraman V."/>
            <person name="Vinson J."/>
            <person name="Vo A."/>
            <person name="Wade C."/>
            <person name="Wang S."/>
            <person name="Wangchuk T."/>
            <person name="Wangdi T."/>
            <person name="Whittaker C."/>
            <person name="Wilkinson J."/>
            <person name="Wu Y."/>
            <person name="Wyman D."/>
            <person name="Yadav S."/>
            <person name="Yang S."/>
            <person name="Yang X."/>
            <person name="Yeager S."/>
            <person name="Yee E."/>
            <person name="Young G."/>
            <person name="Zainoun J."/>
            <person name="Zembeck L."/>
            <person name="Zimmer A."/>
            <person name="Zody M."/>
            <person name="Lander E."/>
        </authorList>
    </citation>
    <scope>NUCLEOTIDE SEQUENCE [LARGE SCALE GENOMIC DNA]</scope>
</reference>
<evidence type="ECO:0000313" key="2">
    <source>
        <dbReference type="Proteomes" id="UP000007875"/>
    </source>
</evidence>